<sequence length="58" mass="7038">MSIIYKLFKIPRTFDDFVNEAKRKDQPINISFHKSFYESCATYYNTCFEIMFGKKILR</sequence>
<gene>
    <name evidence="1" type="ORF">S06H3_55312</name>
</gene>
<proteinExistence type="predicted"/>
<organism evidence="1">
    <name type="scientific">marine sediment metagenome</name>
    <dbReference type="NCBI Taxonomy" id="412755"/>
    <lineage>
        <taxon>unclassified sequences</taxon>
        <taxon>metagenomes</taxon>
        <taxon>ecological metagenomes</taxon>
    </lineage>
</organism>
<reference evidence="1" key="1">
    <citation type="journal article" date="2014" name="Front. Microbiol.">
        <title>High frequency of phylogenetically diverse reductive dehalogenase-homologous genes in deep subseafloor sedimentary metagenomes.</title>
        <authorList>
            <person name="Kawai M."/>
            <person name="Futagami T."/>
            <person name="Toyoda A."/>
            <person name="Takaki Y."/>
            <person name="Nishi S."/>
            <person name="Hori S."/>
            <person name="Arai W."/>
            <person name="Tsubouchi T."/>
            <person name="Morono Y."/>
            <person name="Uchiyama I."/>
            <person name="Ito T."/>
            <person name="Fujiyama A."/>
            <person name="Inagaki F."/>
            <person name="Takami H."/>
        </authorList>
    </citation>
    <scope>NUCLEOTIDE SEQUENCE</scope>
    <source>
        <strain evidence="1">Expedition CK06-06</strain>
    </source>
</reference>
<feature type="non-terminal residue" evidence="1">
    <location>
        <position position="58"/>
    </location>
</feature>
<evidence type="ECO:0000313" key="1">
    <source>
        <dbReference type="EMBL" id="GAI57135.1"/>
    </source>
</evidence>
<dbReference type="AlphaFoldDB" id="X1R208"/>
<dbReference type="EMBL" id="BARV01035445">
    <property type="protein sequence ID" value="GAI57135.1"/>
    <property type="molecule type" value="Genomic_DNA"/>
</dbReference>
<protein>
    <submittedName>
        <fullName evidence="1">Uncharacterized protein</fullName>
    </submittedName>
</protein>
<name>X1R208_9ZZZZ</name>
<comment type="caution">
    <text evidence="1">The sequence shown here is derived from an EMBL/GenBank/DDBJ whole genome shotgun (WGS) entry which is preliminary data.</text>
</comment>
<accession>X1R208</accession>